<dbReference type="EMBL" id="JAZGQO010000003">
    <property type="protein sequence ID" value="KAK6188850.1"/>
    <property type="molecule type" value="Genomic_DNA"/>
</dbReference>
<evidence type="ECO:0000259" key="3">
    <source>
        <dbReference type="PROSITE" id="PS50004"/>
    </source>
</evidence>
<dbReference type="Gene3D" id="2.60.40.150">
    <property type="entry name" value="C2 domain"/>
    <property type="match status" value="2"/>
</dbReference>
<dbReference type="CDD" id="cd00276">
    <property type="entry name" value="C2B_Synaptotagmin"/>
    <property type="match status" value="1"/>
</dbReference>
<dbReference type="InterPro" id="IPR000008">
    <property type="entry name" value="C2_dom"/>
</dbReference>
<feature type="region of interest" description="Disordered" evidence="2">
    <location>
        <begin position="260"/>
        <end position="281"/>
    </location>
</feature>
<dbReference type="Pfam" id="PF00168">
    <property type="entry name" value="C2"/>
    <property type="match status" value="2"/>
</dbReference>
<dbReference type="InterPro" id="IPR035892">
    <property type="entry name" value="C2_domain_sf"/>
</dbReference>
<sequence length="609" mass="69788">MESMKDIKEWLINKCKIPNINAPDGYASDQGSSFCTVVTPRNIPEFVIPGSNESSRQPSVCSNEDDIVSQSSGASVVCFTPSPGVSPRGSFSCLEVPYNNKSPVHTRSAPVSPKHDNNNGVQAFSALSMVELAERETYGTNADPRSTAAVSLPHFRTRTNYGFTTLKESPHSRRRESLFMESTGQPKANVKIKYPSCIDIGIEKCSLNNAQNNVFKKKPRREHSVDNKRMYDRRNTLSEKDCYRNSKRYYRRRSSAFTPETEYNCDDSSSDTTSPGPQRREHYLPTFEIPVKRHSSPCCTPITQGPDIVSDFSNKSCSCSSITKPYTSRIAELGELKFSFQYFPHSKKLRVTMIKAENLYVHNKATHHLNIYAKLYLMPGKIQRHVSQFVKQTRNPHFNQEFHFDGFSIDELEAMRLRIKLFDKGQKLKLTEYIGEVNLNLSNYDLLQENRMWKDLETKRNCEDLGHLYVTLNYEPRGERLTVMVVEATGLPQHNITGPPDPYIRVDVIQTGRGVARKQTRTRKNTTHPVFKETFTFTISTRQEDLQYTTIKLTVFDYDRIRNDDVIGEVRIGYGSPEESGLEHWTRITRDLEREVSRWHYINDVSSSS</sequence>
<keyword evidence="1" id="KW-0677">Repeat</keyword>
<accession>A0AAN8KAS9</accession>
<name>A0AAN8KAS9_PATCE</name>
<evidence type="ECO:0000313" key="5">
    <source>
        <dbReference type="Proteomes" id="UP001347796"/>
    </source>
</evidence>
<dbReference type="PANTHER" id="PTHR46291:SF4">
    <property type="entry name" value="C2 CALCIUM-DEPENDENT DOMAIN-CONTAINING PROTEIN 4C-LIKE"/>
    <property type="match status" value="1"/>
</dbReference>
<dbReference type="PROSITE" id="PS50004">
    <property type="entry name" value="C2"/>
    <property type="match status" value="2"/>
</dbReference>
<proteinExistence type="predicted"/>
<comment type="caution">
    <text evidence="4">The sequence shown here is derived from an EMBL/GenBank/DDBJ whole genome shotgun (WGS) entry which is preliminary data.</text>
</comment>
<dbReference type="Proteomes" id="UP001347796">
    <property type="component" value="Unassembled WGS sequence"/>
</dbReference>
<evidence type="ECO:0000256" key="2">
    <source>
        <dbReference type="SAM" id="MobiDB-lite"/>
    </source>
</evidence>
<evidence type="ECO:0000313" key="4">
    <source>
        <dbReference type="EMBL" id="KAK6188850.1"/>
    </source>
</evidence>
<keyword evidence="5" id="KW-1185">Reference proteome</keyword>
<reference evidence="4 5" key="1">
    <citation type="submission" date="2024-01" db="EMBL/GenBank/DDBJ databases">
        <title>The genome of the rayed Mediterranean limpet Patella caerulea (Linnaeus, 1758).</title>
        <authorList>
            <person name="Anh-Thu Weber A."/>
            <person name="Halstead-Nussloch G."/>
        </authorList>
    </citation>
    <scope>NUCLEOTIDE SEQUENCE [LARGE SCALE GENOMIC DNA]</scope>
    <source>
        <strain evidence="4">AATW-2023a</strain>
        <tissue evidence="4">Whole specimen</tissue>
    </source>
</reference>
<protein>
    <recommendedName>
        <fullName evidence="3">C2 domain-containing protein</fullName>
    </recommendedName>
</protein>
<dbReference type="PANTHER" id="PTHR46291">
    <property type="entry name" value="C2 DOMAIN-CONTAINING PROTEIN"/>
    <property type="match status" value="1"/>
</dbReference>
<dbReference type="AlphaFoldDB" id="A0AAN8KAS9"/>
<feature type="domain" description="C2" evidence="3">
    <location>
        <begin position="464"/>
        <end position="600"/>
    </location>
</feature>
<organism evidence="4 5">
    <name type="scientific">Patella caerulea</name>
    <name type="common">Rayed Mediterranean limpet</name>
    <dbReference type="NCBI Taxonomy" id="87958"/>
    <lineage>
        <taxon>Eukaryota</taxon>
        <taxon>Metazoa</taxon>
        <taxon>Spiralia</taxon>
        <taxon>Lophotrochozoa</taxon>
        <taxon>Mollusca</taxon>
        <taxon>Gastropoda</taxon>
        <taxon>Patellogastropoda</taxon>
        <taxon>Patelloidea</taxon>
        <taxon>Patellidae</taxon>
        <taxon>Patella</taxon>
    </lineage>
</organism>
<feature type="domain" description="C2" evidence="3">
    <location>
        <begin position="332"/>
        <end position="454"/>
    </location>
</feature>
<dbReference type="SUPFAM" id="SSF49562">
    <property type="entry name" value="C2 domain (Calcium/lipid-binding domain, CaLB)"/>
    <property type="match status" value="2"/>
</dbReference>
<evidence type="ECO:0000256" key="1">
    <source>
        <dbReference type="ARBA" id="ARBA00022737"/>
    </source>
</evidence>
<dbReference type="InterPro" id="IPR001565">
    <property type="entry name" value="Synaptotagmin"/>
</dbReference>
<dbReference type="PRINTS" id="PR00399">
    <property type="entry name" value="SYNAPTOTAGMN"/>
</dbReference>
<dbReference type="SMART" id="SM00239">
    <property type="entry name" value="C2"/>
    <property type="match status" value="2"/>
</dbReference>
<gene>
    <name evidence="4" type="ORF">SNE40_004944</name>
</gene>
<dbReference type="GO" id="GO:0016020">
    <property type="term" value="C:membrane"/>
    <property type="evidence" value="ECO:0007669"/>
    <property type="project" value="InterPro"/>
</dbReference>
<dbReference type="InterPro" id="IPR043549">
    <property type="entry name" value="C2C4C/C2C4D"/>
</dbReference>